<evidence type="ECO:0000256" key="1">
    <source>
        <dbReference type="ARBA" id="ARBA00001913"/>
    </source>
</evidence>
<dbReference type="Proteomes" id="UP000271974">
    <property type="component" value="Unassembled WGS sequence"/>
</dbReference>
<dbReference type="OrthoDB" id="103349at2759"/>
<feature type="signal peptide" evidence="8">
    <location>
        <begin position="1"/>
        <end position="24"/>
    </location>
</feature>
<evidence type="ECO:0000259" key="9">
    <source>
        <dbReference type="Pfam" id="PF00884"/>
    </source>
</evidence>
<dbReference type="InterPro" id="IPR024607">
    <property type="entry name" value="Sulfatase_CS"/>
</dbReference>
<accession>A0A3S0ZMH7</accession>
<organism evidence="10 11">
    <name type="scientific">Elysia chlorotica</name>
    <name type="common">Eastern emerald elysia</name>
    <name type="synonym">Sea slug</name>
    <dbReference type="NCBI Taxonomy" id="188477"/>
    <lineage>
        <taxon>Eukaryota</taxon>
        <taxon>Metazoa</taxon>
        <taxon>Spiralia</taxon>
        <taxon>Lophotrochozoa</taxon>
        <taxon>Mollusca</taxon>
        <taxon>Gastropoda</taxon>
        <taxon>Heterobranchia</taxon>
        <taxon>Euthyneura</taxon>
        <taxon>Panpulmonata</taxon>
        <taxon>Sacoglossa</taxon>
        <taxon>Placobranchoidea</taxon>
        <taxon>Plakobranchidae</taxon>
        <taxon>Elysia</taxon>
    </lineage>
</organism>
<dbReference type="PANTHER" id="PTHR10342:SF273">
    <property type="entry name" value="RE14504P"/>
    <property type="match status" value="1"/>
</dbReference>
<comment type="similarity">
    <text evidence="2">Belongs to the sulfatase family.</text>
</comment>
<comment type="caution">
    <text evidence="10">The sequence shown here is derived from an EMBL/GenBank/DDBJ whole genome shotgun (WGS) entry which is preliminary data.</text>
</comment>
<evidence type="ECO:0000313" key="11">
    <source>
        <dbReference type="Proteomes" id="UP000271974"/>
    </source>
</evidence>
<dbReference type="Pfam" id="PF00884">
    <property type="entry name" value="Sulfatase"/>
    <property type="match status" value="1"/>
</dbReference>
<keyword evidence="5" id="KW-0106">Calcium</keyword>
<dbReference type="GO" id="GO:0008484">
    <property type="term" value="F:sulfuric ester hydrolase activity"/>
    <property type="evidence" value="ECO:0007669"/>
    <property type="project" value="InterPro"/>
</dbReference>
<evidence type="ECO:0000256" key="3">
    <source>
        <dbReference type="ARBA" id="ARBA00022723"/>
    </source>
</evidence>
<keyword evidence="8" id="KW-0732">Signal</keyword>
<dbReference type="Gene3D" id="3.30.1120.10">
    <property type="match status" value="1"/>
</dbReference>
<name>A0A3S0ZMH7_ELYCH</name>
<evidence type="ECO:0000256" key="6">
    <source>
        <dbReference type="ARBA" id="ARBA00023180"/>
    </source>
</evidence>
<dbReference type="AlphaFoldDB" id="A0A3S0ZMH7"/>
<sequence length="552" mass="61886">MWRNRHSGFLILFVILIFLNVAYGRKAPNIVFILADDLGWHDVGFHGSEIKTPNIDKLAYEGVILNNYYVQPICTPTRGAIMSGKYPIHTGLQHYVIAGSQPYGLPLSVTTLPQHLQALGYNTHMVGKWHLGLFKKDYLPENRGFESHFGYYMGLSDYFDHYSEDRYFGYDLHYNGETAWNYSEVYSTELYTRHAENIIRSHNQSKPLFLYLAHQAVHAGNAGDPIQAPQEYIDRFPYIKNVPRRMFAGVVSALDDSVGAVYKALQDAKMADNTIIIFSTDNGGPTDHYDQNAACNWPLKGNKNTLWQGGVRGVGLVHSPLISNPGRVVNGMVHVVDWLPTLLQAAKGEGLKPQSQRDENDSDLDLDGIDMWAEISGKSGIDKKDAWPRNEVLLNIDPVDKFGGIIVGDYKLVYGNVPTSGWYPPPDKSADDVDGETQKVNLNSPAENILFFRPEVQEPEVKSVYGKPISIECGLMPLNATENCQPQKRPCLFDLSSDPCEYHNLASEFPDVVIKLQDRLAKYALTMVPPGNKPEDPRGNPQLNGGVWKPWM</sequence>
<dbReference type="InterPro" id="IPR047115">
    <property type="entry name" value="ARSB"/>
</dbReference>
<evidence type="ECO:0000313" key="10">
    <source>
        <dbReference type="EMBL" id="RUS78433.1"/>
    </source>
</evidence>
<keyword evidence="3" id="KW-0479">Metal-binding</keyword>
<dbReference type="PROSITE" id="PS00149">
    <property type="entry name" value="SULFATASE_2"/>
    <property type="match status" value="1"/>
</dbReference>
<keyword evidence="4" id="KW-0378">Hydrolase</keyword>
<comment type="cofactor">
    <cofactor evidence="1">
        <name>Ca(2+)</name>
        <dbReference type="ChEBI" id="CHEBI:29108"/>
    </cofactor>
</comment>
<dbReference type="GO" id="GO:0046872">
    <property type="term" value="F:metal ion binding"/>
    <property type="evidence" value="ECO:0007669"/>
    <property type="project" value="UniProtKB-KW"/>
</dbReference>
<keyword evidence="6" id="KW-0325">Glycoprotein</keyword>
<evidence type="ECO:0000256" key="2">
    <source>
        <dbReference type="ARBA" id="ARBA00008779"/>
    </source>
</evidence>
<evidence type="ECO:0000256" key="8">
    <source>
        <dbReference type="SAM" id="SignalP"/>
    </source>
</evidence>
<evidence type="ECO:0000256" key="4">
    <source>
        <dbReference type="ARBA" id="ARBA00022801"/>
    </source>
</evidence>
<gene>
    <name evidence="10" type="ORF">EGW08_013807</name>
</gene>
<feature type="region of interest" description="Disordered" evidence="7">
    <location>
        <begin position="530"/>
        <end position="552"/>
    </location>
</feature>
<feature type="chain" id="PRO_5018643563" description="Sulfatase N-terminal domain-containing protein" evidence="8">
    <location>
        <begin position="25"/>
        <end position="552"/>
    </location>
</feature>
<dbReference type="EMBL" id="RQTK01000510">
    <property type="protein sequence ID" value="RUS78433.1"/>
    <property type="molecule type" value="Genomic_DNA"/>
</dbReference>
<protein>
    <recommendedName>
        <fullName evidence="9">Sulfatase N-terminal domain-containing protein</fullName>
    </recommendedName>
</protein>
<dbReference type="InterPro" id="IPR017850">
    <property type="entry name" value="Alkaline_phosphatase_core_sf"/>
</dbReference>
<keyword evidence="11" id="KW-1185">Reference proteome</keyword>
<dbReference type="InterPro" id="IPR000917">
    <property type="entry name" value="Sulfatase_N"/>
</dbReference>
<evidence type="ECO:0000256" key="7">
    <source>
        <dbReference type="SAM" id="MobiDB-lite"/>
    </source>
</evidence>
<dbReference type="SUPFAM" id="SSF53649">
    <property type="entry name" value="Alkaline phosphatase-like"/>
    <property type="match status" value="1"/>
</dbReference>
<dbReference type="CDD" id="cd16029">
    <property type="entry name" value="4-S"/>
    <property type="match status" value="1"/>
</dbReference>
<reference evidence="10 11" key="1">
    <citation type="submission" date="2019-01" db="EMBL/GenBank/DDBJ databases">
        <title>A draft genome assembly of the solar-powered sea slug Elysia chlorotica.</title>
        <authorList>
            <person name="Cai H."/>
            <person name="Li Q."/>
            <person name="Fang X."/>
            <person name="Li J."/>
            <person name="Curtis N.E."/>
            <person name="Altenburger A."/>
            <person name="Shibata T."/>
            <person name="Feng M."/>
            <person name="Maeda T."/>
            <person name="Schwartz J.A."/>
            <person name="Shigenobu S."/>
            <person name="Lundholm N."/>
            <person name="Nishiyama T."/>
            <person name="Yang H."/>
            <person name="Hasebe M."/>
            <person name="Li S."/>
            <person name="Pierce S.K."/>
            <person name="Wang J."/>
        </authorList>
    </citation>
    <scope>NUCLEOTIDE SEQUENCE [LARGE SCALE GENOMIC DNA]</scope>
    <source>
        <strain evidence="10">EC2010</strain>
        <tissue evidence="10">Whole organism of an adult</tissue>
    </source>
</reference>
<dbReference type="Gene3D" id="3.40.720.10">
    <property type="entry name" value="Alkaline Phosphatase, subunit A"/>
    <property type="match status" value="1"/>
</dbReference>
<evidence type="ECO:0000256" key="5">
    <source>
        <dbReference type="ARBA" id="ARBA00022837"/>
    </source>
</evidence>
<feature type="domain" description="Sulfatase N-terminal" evidence="9">
    <location>
        <begin position="28"/>
        <end position="346"/>
    </location>
</feature>
<dbReference type="PANTHER" id="PTHR10342">
    <property type="entry name" value="ARYLSULFATASE"/>
    <property type="match status" value="1"/>
</dbReference>
<proteinExistence type="inferred from homology"/>
<dbReference type="STRING" id="188477.A0A3S0ZMH7"/>